<dbReference type="GeneID" id="107771683"/>
<dbReference type="InterPro" id="IPR039609">
    <property type="entry name" value="VQ_15/22"/>
</dbReference>
<dbReference type="PaxDb" id="4097-A0A1S3Y387"/>
<evidence type="ECO:0000313" key="4">
    <source>
        <dbReference type="RefSeq" id="XP_016446599.1"/>
    </source>
</evidence>
<keyword evidence="3" id="KW-1185">Reference proteome</keyword>
<dbReference type="AlphaFoldDB" id="A0A1S3Y387"/>
<evidence type="ECO:0000313" key="3">
    <source>
        <dbReference type="Proteomes" id="UP000790787"/>
    </source>
</evidence>
<feature type="region of interest" description="Disordered" evidence="1">
    <location>
        <begin position="193"/>
        <end position="230"/>
    </location>
</feature>
<dbReference type="STRING" id="4097.A0A1S3Y387"/>
<feature type="compositionally biased region" description="Basic residues" evidence="1">
    <location>
        <begin position="99"/>
        <end position="109"/>
    </location>
</feature>
<proteinExistence type="predicted"/>
<feature type="region of interest" description="Disordered" evidence="1">
    <location>
        <begin position="81"/>
        <end position="111"/>
    </location>
</feature>
<dbReference type="OMA" id="WSHFYHQ"/>
<dbReference type="KEGG" id="nta:107771683"/>
<reference evidence="3" key="1">
    <citation type="journal article" date="2014" name="Nat. Commun.">
        <title>The tobacco genome sequence and its comparison with those of tomato and potato.</title>
        <authorList>
            <person name="Sierro N."/>
            <person name="Battey J.N."/>
            <person name="Ouadi S."/>
            <person name="Bakaher N."/>
            <person name="Bovet L."/>
            <person name="Willig A."/>
            <person name="Goepfert S."/>
            <person name="Peitsch M.C."/>
            <person name="Ivanov N.V."/>
        </authorList>
    </citation>
    <scope>NUCLEOTIDE SEQUENCE [LARGE SCALE GENOMIC DNA]</scope>
</reference>
<protein>
    <submittedName>
        <fullName evidence="4">VQ motif-containing protein 22-like</fullName>
    </submittedName>
</protein>
<dbReference type="RefSeq" id="XP_016446599.1">
    <property type="nucleotide sequence ID" value="XM_016591113.2"/>
</dbReference>
<sequence>MILCFYSSLLPKIYKLSASLSSFFNFFMGMSETMPNPTNWAQFYQHNLSGGQPQRYPSTTVFSDGRVSDATVVTTTATSIVSSSTTHHNHGPADGRVSKPIRRRSRASRRTPTTVLNTDTTNFRAMVQQFTGGSITAPFASTQGTYLGFGSSSSNNIVNPTTAANSGAYNIQFQQPLQQNQVPYMFSSLGRTSNLTRPNVDGNRISTLVSPSESGSSPSNENKSENNFMF</sequence>
<gene>
    <name evidence="4" type="primary">LOC107771683</name>
</gene>
<evidence type="ECO:0000256" key="1">
    <source>
        <dbReference type="SAM" id="MobiDB-lite"/>
    </source>
</evidence>
<organism evidence="3 4">
    <name type="scientific">Nicotiana tabacum</name>
    <name type="common">Common tobacco</name>
    <dbReference type="NCBI Taxonomy" id="4097"/>
    <lineage>
        <taxon>Eukaryota</taxon>
        <taxon>Viridiplantae</taxon>
        <taxon>Streptophyta</taxon>
        <taxon>Embryophyta</taxon>
        <taxon>Tracheophyta</taxon>
        <taxon>Spermatophyta</taxon>
        <taxon>Magnoliopsida</taxon>
        <taxon>eudicotyledons</taxon>
        <taxon>Gunneridae</taxon>
        <taxon>Pentapetalae</taxon>
        <taxon>asterids</taxon>
        <taxon>lamiids</taxon>
        <taxon>Solanales</taxon>
        <taxon>Solanaceae</taxon>
        <taxon>Nicotianoideae</taxon>
        <taxon>Nicotianeae</taxon>
        <taxon>Nicotiana</taxon>
    </lineage>
</organism>
<name>A0A1S3Y387_TOBAC</name>
<dbReference type="Pfam" id="PF05678">
    <property type="entry name" value="VQ"/>
    <property type="match status" value="1"/>
</dbReference>
<dbReference type="OrthoDB" id="1726347at2759"/>
<dbReference type="Proteomes" id="UP000790787">
    <property type="component" value="Chromosome 10"/>
</dbReference>
<dbReference type="PANTHER" id="PTHR33179:SF29">
    <property type="entry name" value="OS06G0666400 PROTEIN"/>
    <property type="match status" value="1"/>
</dbReference>
<accession>A0A1S3Y387</accession>
<reference evidence="4" key="2">
    <citation type="submission" date="2025-08" db="UniProtKB">
        <authorList>
            <consortium name="RefSeq"/>
        </authorList>
    </citation>
    <scope>IDENTIFICATION</scope>
    <source>
        <tissue evidence="4">Leaf</tissue>
    </source>
</reference>
<dbReference type="RefSeq" id="XP_016446599.1">
    <property type="nucleotide sequence ID" value="XM_016591113.1"/>
</dbReference>
<feature type="compositionally biased region" description="Low complexity" evidence="1">
    <location>
        <begin position="210"/>
        <end position="230"/>
    </location>
</feature>
<feature type="domain" description="VQ" evidence="2">
    <location>
        <begin position="111"/>
        <end position="132"/>
    </location>
</feature>
<dbReference type="InterPro" id="IPR008889">
    <property type="entry name" value="VQ"/>
</dbReference>
<dbReference type="PANTHER" id="PTHR33179">
    <property type="entry name" value="VQ MOTIF-CONTAINING PROTEIN"/>
    <property type="match status" value="1"/>
</dbReference>
<evidence type="ECO:0000259" key="2">
    <source>
        <dbReference type="Pfam" id="PF05678"/>
    </source>
</evidence>